<protein>
    <submittedName>
        <fullName evidence="10">MFS transporter</fullName>
    </submittedName>
</protein>
<evidence type="ECO:0000256" key="2">
    <source>
        <dbReference type="ARBA" id="ARBA00022448"/>
    </source>
</evidence>
<dbReference type="AlphaFoldDB" id="A0A2D3WLV7"/>
<dbReference type="InterPro" id="IPR026032">
    <property type="entry name" value="HcaT-like"/>
</dbReference>
<keyword evidence="6 8" id="KW-1133">Transmembrane helix</keyword>
<comment type="subcellular location">
    <subcellularLocation>
        <location evidence="1">Cell inner membrane</location>
        <topology evidence="1">Multi-pass membrane protein</topology>
    </subcellularLocation>
</comment>
<evidence type="ECO:0000256" key="5">
    <source>
        <dbReference type="ARBA" id="ARBA00022692"/>
    </source>
</evidence>
<dbReference type="Proteomes" id="UP000228859">
    <property type="component" value="Unassembled WGS sequence"/>
</dbReference>
<dbReference type="InterPro" id="IPR024989">
    <property type="entry name" value="MFS_assoc_dom"/>
</dbReference>
<dbReference type="EMBL" id="DLUI01000024">
    <property type="protein sequence ID" value="DAB39296.1"/>
    <property type="molecule type" value="Genomic_DNA"/>
</dbReference>
<keyword evidence="2" id="KW-0813">Transport</keyword>
<keyword evidence="7 8" id="KW-0472">Membrane</keyword>
<reference evidence="10 11" key="1">
    <citation type="journal article" date="2017" name="Front. Microbiol.">
        <title>Comparative Genomic Analysis of the Class Epsilonproteobacteria and Proposed Reclassification to Epsilonbacteraeota (phyl. nov.).</title>
        <authorList>
            <person name="Waite D.W."/>
            <person name="Vanwonterghem I."/>
            <person name="Rinke C."/>
            <person name="Parks D.H."/>
            <person name="Zhang Y."/>
            <person name="Takai K."/>
            <person name="Sievert S.M."/>
            <person name="Simon J."/>
            <person name="Campbell B.J."/>
            <person name="Hanson T.E."/>
            <person name="Woyke T."/>
            <person name="Klotz M.G."/>
            <person name="Hugenholtz P."/>
        </authorList>
    </citation>
    <scope>NUCLEOTIDE SEQUENCE [LARGE SCALE GENOMIC DNA]</scope>
    <source>
        <strain evidence="10">UBA12443</strain>
    </source>
</reference>
<feature type="transmembrane region" description="Helical" evidence="8">
    <location>
        <begin position="288"/>
        <end position="308"/>
    </location>
</feature>
<evidence type="ECO:0000313" key="10">
    <source>
        <dbReference type="EMBL" id="DAB39296.1"/>
    </source>
</evidence>
<feature type="transmembrane region" description="Helical" evidence="8">
    <location>
        <begin position="190"/>
        <end position="207"/>
    </location>
</feature>
<evidence type="ECO:0000256" key="7">
    <source>
        <dbReference type="ARBA" id="ARBA00023136"/>
    </source>
</evidence>
<dbReference type="GO" id="GO:0015528">
    <property type="term" value="F:lactose:proton symporter activity"/>
    <property type="evidence" value="ECO:0007669"/>
    <property type="project" value="TreeGrafter"/>
</dbReference>
<keyword evidence="5 8" id="KW-0812">Transmembrane</keyword>
<evidence type="ECO:0000259" key="9">
    <source>
        <dbReference type="Pfam" id="PF12832"/>
    </source>
</evidence>
<gene>
    <name evidence="10" type="ORF">CFH83_01430</name>
</gene>
<dbReference type="RefSeq" id="WP_294896082.1">
    <property type="nucleotide sequence ID" value="NZ_DLUI01000024.1"/>
</dbReference>
<feature type="transmembrane region" description="Helical" evidence="8">
    <location>
        <begin position="90"/>
        <end position="112"/>
    </location>
</feature>
<keyword evidence="3" id="KW-1003">Cell membrane</keyword>
<sequence length="355" mass="39758">MSVLIAFFYFFYFALIGVHVIFVPKILSMVGYEPAAIGVIFASAPLVRFAIPFLFLRGFRLSQKTFFSALILMGLGAAGFYPALKQFWPLLFVNILFGIGLALILPYIEVISLERIGKERYGRIRLFGSLGFIAIALVLVKFLSSPYIGIIFLILMAVITLMFGALIGYKERHTPSNECAASHEECRFSIFSHIPLWIGFFLMQVSFGPFYNFFTIYTTDHGVSLDTTVWLWSFGVIAEIIMFYFQGNLLRRNLYTLLWITALITALRWVLVALFPNSLAILFASQSLHAFSFALFHTAAISVLFSLYKARRLAQQFFFGISYGLGGFVGALGAGIVYQYAPEYLFIAGAIAALG</sequence>
<dbReference type="InterPro" id="IPR036259">
    <property type="entry name" value="MFS_trans_sf"/>
</dbReference>
<dbReference type="Gene3D" id="1.20.1250.20">
    <property type="entry name" value="MFS general substrate transporter like domains"/>
    <property type="match status" value="2"/>
</dbReference>
<accession>A0A2D3WLV7</accession>
<evidence type="ECO:0000256" key="1">
    <source>
        <dbReference type="ARBA" id="ARBA00004429"/>
    </source>
</evidence>
<evidence type="ECO:0000313" key="11">
    <source>
        <dbReference type="Proteomes" id="UP000228859"/>
    </source>
</evidence>
<evidence type="ECO:0000256" key="4">
    <source>
        <dbReference type="ARBA" id="ARBA00022519"/>
    </source>
</evidence>
<dbReference type="PANTHER" id="PTHR23522:SF10">
    <property type="entry name" value="3-PHENYLPROPIONIC ACID TRANSPORTER-RELATED"/>
    <property type="match status" value="1"/>
</dbReference>
<feature type="non-terminal residue" evidence="10">
    <location>
        <position position="355"/>
    </location>
</feature>
<dbReference type="PANTHER" id="PTHR23522">
    <property type="entry name" value="BLL5896 PROTEIN"/>
    <property type="match status" value="1"/>
</dbReference>
<evidence type="ECO:0000256" key="6">
    <source>
        <dbReference type="ARBA" id="ARBA00022989"/>
    </source>
</evidence>
<keyword evidence="4" id="KW-0997">Cell inner membrane</keyword>
<feature type="transmembrane region" description="Helical" evidence="8">
    <location>
        <begin position="124"/>
        <end position="142"/>
    </location>
</feature>
<feature type="transmembrane region" description="Helical" evidence="8">
    <location>
        <begin position="35"/>
        <end position="56"/>
    </location>
</feature>
<feature type="transmembrane region" description="Helical" evidence="8">
    <location>
        <begin position="7"/>
        <end position="23"/>
    </location>
</feature>
<feature type="transmembrane region" description="Helical" evidence="8">
    <location>
        <begin position="257"/>
        <end position="276"/>
    </location>
</feature>
<name>A0A2D3WLV7_9BACT</name>
<dbReference type="GO" id="GO:0005886">
    <property type="term" value="C:plasma membrane"/>
    <property type="evidence" value="ECO:0007669"/>
    <property type="project" value="UniProtKB-SubCell"/>
</dbReference>
<feature type="transmembrane region" description="Helical" evidence="8">
    <location>
        <begin position="65"/>
        <end position="84"/>
    </location>
</feature>
<dbReference type="PIRSF" id="PIRSF004925">
    <property type="entry name" value="HcaT"/>
    <property type="match status" value="1"/>
</dbReference>
<feature type="domain" description="Major facilitator superfamily associated" evidence="9">
    <location>
        <begin position="5"/>
        <end position="347"/>
    </location>
</feature>
<evidence type="ECO:0000256" key="3">
    <source>
        <dbReference type="ARBA" id="ARBA00022475"/>
    </source>
</evidence>
<evidence type="ECO:0000256" key="8">
    <source>
        <dbReference type="SAM" id="Phobius"/>
    </source>
</evidence>
<feature type="transmembrane region" description="Helical" evidence="8">
    <location>
        <begin position="148"/>
        <end position="169"/>
    </location>
</feature>
<dbReference type="SUPFAM" id="SSF103473">
    <property type="entry name" value="MFS general substrate transporter"/>
    <property type="match status" value="1"/>
</dbReference>
<dbReference type="Pfam" id="PF12832">
    <property type="entry name" value="MFS_1_like"/>
    <property type="match status" value="1"/>
</dbReference>
<feature type="transmembrane region" description="Helical" evidence="8">
    <location>
        <begin position="227"/>
        <end position="245"/>
    </location>
</feature>
<dbReference type="GO" id="GO:0030395">
    <property type="term" value="F:lactose binding"/>
    <property type="evidence" value="ECO:0007669"/>
    <property type="project" value="TreeGrafter"/>
</dbReference>
<organism evidence="10 11">
    <name type="scientific">Sulfuricurvum kujiense</name>
    <dbReference type="NCBI Taxonomy" id="148813"/>
    <lineage>
        <taxon>Bacteria</taxon>
        <taxon>Pseudomonadati</taxon>
        <taxon>Campylobacterota</taxon>
        <taxon>Epsilonproteobacteria</taxon>
        <taxon>Campylobacterales</taxon>
        <taxon>Sulfurimonadaceae</taxon>
        <taxon>Sulfuricurvum</taxon>
    </lineage>
</organism>
<comment type="caution">
    <text evidence="10">The sequence shown here is derived from an EMBL/GenBank/DDBJ whole genome shotgun (WGS) entry which is preliminary data.</text>
</comment>
<proteinExistence type="predicted"/>
<feature type="transmembrane region" description="Helical" evidence="8">
    <location>
        <begin position="320"/>
        <end position="341"/>
    </location>
</feature>